<dbReference type="Proteomes" id="UP000231564">
    <property type="component" value="Chromosome MARIT"/>
</dbReference>
<sequence length="229" mass="25924">MKKNFFAILFTCLTSILFSQTHEIGFFLGGSNYIGDIGKTNFILPNEVAMGALYKYNLNPRVALRGTYSYLPISGNDLDADNLFRKQIGRRFKNTIHELAVGVEFNFFEYNISDHKKIFTPYILAEIAAFNYKSPDTFNSNNNTVSLKNNFSYTIPLGIGIKGRLTDNVAIAFESIARFTFIDDLDYSTSRIPQLNFKGNGNDWYVFTGISLVYSFGRPPCYNGYGLTE</sequence>
<dbReference type="Gene3D" id="2.40.160.20">
    <property type="match status" value="1"/>
</dbReference>
<dbReference type="EMBL" id="LT634361">
    <property type="protein sequence ID" value="SFZ84269.1"/>
    <property type="molecule type" value="Genomic_DNA"/>
</dbReference>
<evidence type="ECO:0000259" key="1">
    <source>
        <dbReference type="Pfam" id="PF19573"/>
    </source>
</evidence>
<dbReference type="OrthoDB" id="654178at2"/>
<accession>A0A2H1ECA7</accession>
<keyword evidence="3" id="KW-1185">Reference proteome</keyword>
<name>A0A2H1ECA7_9FLAO</name>
<evidence type="ECO:0000313" key="3">
    <source>
        <dbReference type="Proteomes" id="UP000231564"/>
    </source>
</evidence>
<dbReference type="STRING" id="1349785.GCA_000509405_01111"/>
<dbReference type="AlphaFoldDB" id="A0A2H1ECA7"/>
<dbReference type="GeneID" id="47724129"/>
<protein>
    <recommendedName>
        <fullName evidence="1">DUF6089 domain-containing protein</fullName>
    </recommendedName>
</protein>
<organism evidence="2 3">
    <name type="scientific">Tenacibaculum maritimum NCIMB 2154</name>
    <dbReference type="NCBI Taxonomy" id="1349785"/>
    <lineage>
        <taxon>Bacteria</taxon>
        <taxon>Pseudomonadati</taxon>
        <taxon>Bacteroidota</taxon>
        <taxon>Flavobacteriia</taxon>
        <taxon>Flavobacteriales</taxon>
        <taxon>Flavobacteriaceae</taxon>
        <taxon>Tenacibaculum</taxon>
    </lineage>
</organism>
<dbReference type="InterPro" id="IPR011250">
    <property type="entry name" value="OMP/PagP_B-barrel"/>
</dbReference>
<dbReference type="Pfam" id="PF19573">
    <property type="entry name" value="DUF6089"/>
    <property type="match status" value="1"/>
</dbReference>
<gene>
    <name evidence="2" type="ORF">MARIT_2667</name>
</gene>
<proteinExistence type="predicted"/>
<evidence type="ECO:0000313" key="2">
    <source>
        <dbReference type="EMBL" id="SFZ84269.1"/>
    </source>
</evidence>
<reference evidence="2 3" key="1">
    <citation type="submission" date="2016-11" db="EMBL/GenBank/DDBJ databases">
        <authorList>
            <person name="Jaros S."/>
            <person name="Januszkiewicz K."/>
            <person name="Wedrychowicz H."/>
        </authorList>
    </citation>
    <scope>NUCLEOTIDE SEQUENCE [LARGE SCALE GENOMIC DNA]</scope>
    <source>
        <strain evidence="2">NCIMB 2154T</strain>
    </source>
</reference>
<dbReference type="KEGG" id="tmar:MARIT_2667"/>
<dbReference type="RefSeq" id="WP_100211705.1">
    <property type="nucleotide sequence ID" value="NZ_CP138495.1"/>
</dbReference>
<dbReference type="InterPro" id="IPR045743">
    <property type="entry name" value="DUF6089"/>
</dbReference>
<dbReference type="SUPFAM" id="SSF56925">
    <property type="entry name" value="OMPA-like"/>
    <property type="match status" value="1"/>
</dbReference>
<feature type="domain" description="DUF6089" evidence="1">
    <location>
        <begin position="2"/>
        <end position="223"/>
    </location>
</feature>